<feature type="domain" description="Amino acid permease/ SLC12A" evidence="7">
    <location>
        <begin position="175"/>
        <end position="577"/>
    </location>
</feature>
<dbReference type="GO" id="GO:0015377">
    <property type="term" value="F:chloride:monoatomic cation symporter activity"/>
    <property type="evidence" value="ECO:0007669"/>
    <property type="project" value="InterPro"/>
</dbReference>
<comment type="subcellular location">
    <subcellularLocation>
        <location evidence="1">Membrane</location>
        <topology evidence="1">Multi-pass membrane protein</topology>
    </subcellularLocation>
</comment>
<name>A0A1Y2HG57_9FUNG</name>
<dbReference type="OrthoDB" id="2020542at2759"/>
<feature type="transmembrane region" description="Helical" evidence="6">
    <location>
        <begin position="294"/>
        <end position="310"/>
    </location>
</feature>
<feature type="transmembrane region" description="Helical" evidence="6">
    <location>
        <begin position="169"/>
        <end position="190"/>
    </location>
</feature>
<evidence type="ECO:0000256" key="1">
    <source>
        <dbReference type="ARBA" id="ARBA00004141"/>
    </source>
</evidence>
<feature type="region of interest" description="Disordered" evidence="5">
    <location>
        <begin position="1"/>
        <end position="157"/>
    </location>
</feature>
<feature type="region of interest" description="Disordered" evidence="5">
    <location>
        <begin position="660"/>
        <end position="703"/>
    </location>
</feature>
<evidence type="ECO:0000256" key="3">
    <source>
        <dbReference type="ARBA" id="ARBA00022989"/>
    </source>
</evidence>
<evidence type="ECO:0000256" key="5">
    <source>
        <dbReference type="SAM" id="MobiDB-lite"/>
    </source>
</evidence>
<sequence length="1150" mass="122422">MADDSARDQSPRLGLLRPSSPRLAYDSQAPSTQAPTTPLTLPLLGSSVRISFHSSVRPAPPPGTGRTTRPTRPLRPAPTSDGGGHHQQTDERVAQWLSQAQAAGTDDPNRPIFIEPPPFQGSEAAPLLGTDDDDDQDWLERASDHDDGDGYDVDRGTETGAQSHAIKRVGTFSGVTLPTLEFMWSVLIFIRYPKILGEAGLLLSLALILGCVATVALTATSLSAIATNGLPRAGVVPILTRTLGSGIAGSISLIFAVGVAIFSAVEVVGSAEGLVLAGGQLFPESVLAQLNEKIVSVVCLVTLISVASLGHGAVFRLALLFMAALLIAFISLFLGFAFSSSAHVAPGLGWSLAHVQSNLWPSSNFNLTETVSLLFPCFLGIFTGVNNSASLKNPYRSIPRGALSAIGTSALLYCCIFICLASTVPQAVLLSDEQIAPKLGWPLPHLAVGGVFLVGNGSALHCLMLSSSVLSTVFALRVIPRPRWFPPLEWRGGPHGFFHDPFIASAAAGGEPRIALFFVGLLAFPFVFAGDLENLAVIVALCFLLCYTITNLSCLVLERLRLPMWRPVYKRFHWITSSLVPASTNAGGSSTFGGGPGNERGALRVWGHAIHGLLYQMALNHLLSVEAEGMKEIAHLFRYDLQSTETEDIRQHREVGLALHGSDAGRGAGGSGSHSSTSLRRRTAHSSTNRSLSPQRPSTSASFDVTAGMLQRPLAQPAPKPVNSLFKPQIVAFIAMPHGKIKHPSCCRLCRSCQSAGGSGNAWADEAAAVEVRFSRVTQPVRADDDEESENESAAEKRLWEETAEDVRVALGQSKARRRRLILHRAVVKEQLAGFVKVLVAPSVRIGQSILLQTVGLGELTANTVVSAWPERAGGAWPKNLKSLRELAHLWRLAQQTGQNILITRGTSTFPENDAPPMSGTIDVYWIVNEGPLLLLVGYILRQHSVWRGCPMRLFAVSRSGSEDPAQVEAVLKGYLFLFRVPVSSIEVISLAVDETTSAVYGATPSSRYTHGVDFAGALRADMFESDASETAISESEWTMSTGAAASAPARSVDRRSRVLSIVSRLTGRSDPGGAGSAADFSSSVGAPAIPTLETDVPEAIDEAQLPGLTAVVDESVEALMTTAHDWDDTARAVEPMSAPIIPVDPLAPA</sequence>
<feature type="compositionally biased region" description="Polar residues" evidence="5">
    <location>
        <begin position="689"/>
        <end position="703"/>
    </location>
</feature>
<dbReference type="AlphaFoldDB" id="A0A1Y2HG57"/>
<accession>A0A1Y2HG57</accession>
<dbReference type="Gene3D" id="1.20.1740.10">
    <property type="entry name" value="Amino acid/polyamine transporter I"/>
    <property type="match status" value="1"/>
</dbReference>
<dbReference type="STRING" id="765915.A0A1Y2HG57"/>
<dbReference type="Pfam" id="PF03522">
    <property type="entry name" value="SLC12"/>
    <property type="match status" value="1"/>
</dbReference>
<dbReference type="EMBL" id="MCFL01000034">
    <property type="protein sequence ID" value="ORZ33576.1"/>
    <property type="molecule type" value="Genomic_DNA"/>
</dbReference>
<evidence type="ECO:0000259" key="7">
    <source>
        <dbReference type="Pfam" id="PF00324"/>
    </source>
</evidence>
<organism evidence="9 10">
    <name type="scientific">Catenaria anguillulae PL171</name>
    <dbReference type="NCBI Taxonomy" id="765915"/>
    <lineage>
        <taxon>Eukaryota</taxon>
        <taxon>Fungi</taxon>
        <taxon>Fungi incertae sedis</taxon>
        <taxon>Blastocladiomycota</taxon>
        <taxon>Blastocladiomycetes</taxon>
        <taxon>Blastocladiales</taxon>
        <taxon>Catenariaceae</taxon>
        <taxon>Catenaria</taxon>
    </lineage>
</organism>
<feature type="transmembrane region" description="Helical" evidence="6">
    <location>
        <begin position="370"/>
        <end position="389"/>
    </location>
</feature>
<proteinExistence type="predicted"/>
<reference evidence="9 10" key="1">
    <citation type="submission" date="2016-07" db="EMBL/GenBank/DDBJ databases">
        <title>Pervasive Adenine N6-methylation of Active Genes in Fungi.</title>
        <authorList>
            <consortium name="DOE Joint Genome Institute"/>
            <person name="Mondo S.J."/>
            <person name="Dannebaum R.O."/>
            <person name="Kuo R.C."/>
            <person name="Labutti K."/>
            <person name="Haridas S."/>
            <person name="Kuo A."/>
            <person name="Salamov A."/>
            <person name="Ahrendt S.R."/>
            <person name="Lipzen A."/>
            <person name="Sullivan W."/>
            <person name="Andreopoulos W.B."/>
            <person name="Clum A."/>
            <person name="Lindquist E."/>
            <person name="Daum C."/>
            <person name="Ramamoorthy G.K."/>
            <person name="Gryganskyi A."/>
            <person name="Culley D."/>
            <person name="Magnuson J.K."/>
            <person name="James T.Y."/>
            <person name="O'Malley M.A."/>
            <person name="Stajich J.E."/>
            <person name="Spatafora J.W."/>
            <person name="Visel A."/>
            <person name="Grigoriev I.V."/>
        </authorList>
    </citation>
    <scope>NUCLEOTIDE SEQUENCE [LARGE SCALE GENOMIC DNA]</scope>
    <source>
        <strain evidence="9 10">PL171</strain>
    </source>
</reference>
<keyword evidence="4 6" id="KW-0472">Membrane</keyword>
<dbReference type="GO" id="GO:0016020">
    <property type="term" value="C:membrane"/>
    <property type="evidence" value="ECO:0007669"/>
    <property type="project" value="UniProtKB-SubCell"/>
</dbReference>
<feature type="transmembrane region" description="Helical" evidence="6">
    <location>
        <begin position="410"/>
        <end position="430"/>
    </location>
</feature>
<keyword evidence="2 6" id="KW-0812">Transmembrane</keyword>
<evidence type="ECO:0000256" key="6">
    <source>
        <dbReference type="SAM" id="Phobius"/>
    </source>
</evidence>
<dbReference type="InterPro" id="IPR004842">
    <property type="entry name" value="SLC12A_fam"/>
</dbReference>
<comment type="caution">
    <text evidence="9">The sequence shown here is derived from an EMBL/GenBank/DDBJ whole genome shotgun (WGS) entry which is preliminary data.</text>
</comment>
<dbReference type="PANTHER" id="PTHR11827:SF72">
    <property type="entry name" value="GH08340P"/>
    <property type="match status" value="1"/>
</dbReference>
<dbReference type="Proteomes" id="UP000193411">
    <property type="component" value="Unassembled WGS sequence"/>
</dbReference>
<gene>
    <name evidence="9" type="ORF">BCR44DRAFT_1534300</name>
</gene>
<dbReference type="InterPro" id="IPR004841">
    <property type="entry name" value="AA-permease/SLC12A_dom"/>
</dbReference>
<keyword evidence="3 6" id="KW-1133">Transmembrane helix</keyword>
<evidence type="ECO:0008006" key="11">
    <source>
        <dbReference type="Google" id="ProtNLM"/>
    </source>
</evidence>
<feature type="transmembrane region" description="Helical" evidence="6">
    <location>
        <begin position="536"/>
        <end position="557"/>
    </location>
</feature>
<evidence type="ECO:0000313" key="9">
    <source>
        <dbReference type="EMBL" id="ORZ33576.1"/>
    </source>
</evidence>
<dbReference type="Pfam" id="PF00324">
    <property type="entry name" value="AA_permease"/>
    <property type="match status" value="1"/>
</dbReference>
<evidence type="ECO:0000259" key="8">
    <source>
        <dbReference type="Pfam" id="PF03522"/>
    </source>
</evidence>
<feature type="compositionally biased region" description="Basic and acidic residues" evidence="5">
    <location>
        <begin position="83"/>
        <end position="93"/>
    </location>
</feature>
<feature type="transmembrane region" description="Helical" evidence="6">
    <location>
        <begin position="202"/>
        <end position="226"/>
    </location>
</feature>
<feature type="transmembrane region" description="Helical" evidence="6">
    <location>
        <begin position="238"/>
        <end position="265"/>
    </location>
</feature>
<evidence type="ECO:0000313" key="10">
    <source>
        <dbReference type="Proteomes" id="UP000193411"/>
    </source>
</evidence>
<keyword evidence="10" id="KW-1185">Reference proteome</keyword>
<feature type="compositionally biased region" description="Basic and acidic residues" evidence="5">
    <location>
        <begin position="1"/>
        <end position="10"/>
    </location>
</feature>
<feature type="domain" description="SLC12A transporter C-terminal" evidence="8">
    <location>
        <begin position="919"/>
        <end position="990"/>
    </location>
</feature>
<evidence type="ECO:0000256" key="2">
    <source>
        <dbReference type="ARBA" id="ARBA00022692"/>
    </source>
</evidence>
<dbReference type="InterPro" id="IPR018491">
    <property type="entry name" value="SLC12_C"/>
</dbReference>
<feature type="transmembrane region" description="Helical" evidence="6">
    <location>
        <begin position="317"/>
        <end position="338"/>
    </location>
</feature>
<feature type="compositionally biased region" description="Low complexity" evidence="5">
    <location>
        <begin position="11"/>
        <end position="47"/>
    </location>
</feature>
<feature type="transmembrane region" description="Helical" evidence="6">
    <location>
        <begin position="514"/>
        <end position="530"/>
    </location>
</feature>
<dbReference type="PANTHER" id="PTHR11827">
    <property type="entry name" value="SOLUTE CARRIER FAMILY 12, CATION COTRANSPORTERS"/>
    <property type="match status" value="1"/>
</dbReference>
<evidence type="ECO:0000256" key="4">
    <source>
        <dbReference type="ARBA" id="ARBA00023136"/>
    </source>
</evidence>
<protein>
    <recommendedName>
        <fullName evidence="11">Amino acid permease-domain-containing protein</fullName>
    </recommendedName>
</protein>